<dbReference type="InterPro" id="IPR052998">
    <property type="entry name" value="Hetero-Diels-Alderase-like"/>
</dbReference>
<name>A0A9Q8PC09_PASFU</name>
<dbReference type="PANTHER" id="PTHR42060">
    <property type="entry name" value="NHL REPEAT-CONTAINING PROTEIN-RELATED"/>
    <property type="match status" value="1"/>
</dbReference>
<dbReference type="SMR" id="A0A9Q8PC09"/>
<reference evidence="2" key="1">
    <citation type="submission" date="2021-12" db="EMBL/GenBank/DDBJ databases">
        <authorList>
            <person name="Zaccaron A."/>
            <person name="Stergiopoulos I."/>
        </authorList>
    </citation>
    <scope>NUCLEOTIDE SEQUENCE</scope>
    <source>
        <strain evidence="2">Race5_Kim</strain>
    </source>
</reference>
<dbReference type="SUPFAM" id="SSF63829">
    <property type="entry name" value="Calcium-dependent phosphotriesterase"/>
    <property type="match status" value="1"/>
</dbReference>
<evidence type="ECO:0000313" key="2">
    <source>
        <dbReference type="EMBL" id="UJO19684.1"/>
    </source>
</evidence>
<dbReference type="InterPro" id="IPR011042">
    <property type="entry name" value="6-blade_b-propeller_TolB-like"/>
</dbReference>
<dbReference type="AlphaFoldDB" id="A0A9Q8PC09"/>
<dbReference type="Proteomes" id="UP000756132">
    <property type="component" value="Chromosome 7"/>
</dbReference>
<keyword evidence="1" id="KW-0732">Signal</keyword>
<dbReference type="EMBL" id="CP090169">
    <property type="protein sequence ID" value="UJO19684.1"/>
    <property type="molecule type" value="Genomic_DNA"/>
</dbReference>
<dbReference type="Gene3D" id="2.120.10.30">
    <property type="entry name" value="TolB, C-terminal domain"/>
    <property type="match status" value="1"/>
</dbReference>
<evidence type="ECO:0000313" key="3">
    <source>
        <dbReference type="Proteomes" id="UP000756132"/>
    </source>
</evidence>
<proteinExistence type="predicted"/>
<accession>A0A9Q8PC09</accession>
<protein>
    <submittedName>
        <fullName evidence="2">Hetero-Diels-Alderase</fullName>
    </submittedName>
</protein>
<dbReference type="GeneID" id="71990137"/>
<organism evidence="2 3">
    <name type="scientific">Passalora fulva</name>
    <name type="common">Tomato leaf mold</name>
    <name type="synonym">Cladosporium fulvum</name>
    <dbReference type="NCBI Taxonomy" id="5499"/>
    <lineage>
        <taxon>Eukaryota</taxon>
        <taxon>Fungi</taxon>
        <taxon>Dikarya</taxon>
        <taxon>Ascomycota</taxon>
        <taxon>Pezizomycotina</taxon>
        <taxon>Dothideomycetes</taxon>
        <taxon>Dothideomycetidae</taxon>
        <taxon>Mycosphaerellales</taxon>
        <taxon>Mycosphaerellaceae</taxon>
        <taxon>Fulvia</taxon>
    </lineage>
</organism>
<feature type="signal peptide" evidence="1">
    <location>
        <begin position="1"/>
        <end position="27"/>
    </location>
</feature>
<dbReference type="OrthoDB" id="9977941at2759"/>
<keyword evidence="3" id="KW-1185">Reference proteome</keyword>
<dbReference type="RefSeq" id="XP_047764050.1">
    <property type="nucleotide sequence ID" value="XM_047909407.1"/>
</dbReference>
<feature type="chain" id="PRO_5040503097" evidence="1">
    <location>
        <begin position="28"/>
        <end position="352"/>
    </location>
</feature>
<dbReference type="KEGG" id="ffu:CLAFUR5_10259"/>
<dbReference type="PANTHER" id="PTHR42060:SF1">
    <property type="entry name" value="NHL REPEAT-CONTAINING PROTEIN"/>
    <property type="match status" value="1"/>
</dbReference>
<sequence>MTGANFCTGAMKLQHTLFTLLAGTTTAHPHHHTDALRQIYQYPLGTWIENLAIRPSDEILVTLLDTARVDQFSPWGLDPKPKTIATFPDALSVSGIAEVEEDVFVVAVGNFSLGGENAGPVEGGWGLWSVDVRTEEVGMEKVVGLWEMEFPNGMTTLPVLKDVLVGDIRTGKIWRVNTTPGEHEVVIENNLTAVVPDPIYGVSGVNGLKVHDGALYFANTGQALFAKLPINTDGTPAGEPSIITRAINSTLQYDDFAIQGENAYLVTGSGNSIEKVGLDGTRKRRIIAGSLNSTLIAQPTACAFGRTEWDRHVLYVVTAGGLVVPVNGDEVVGAQVLAVDMRRWEGLGREEG</sequence>
<gene>
    <name evidence="2" type="ORF">CLAFUR5_10259</name>
</gene>
<reference evidence="2" key="2">
    <citation type="journal article" date="2022" name="Microb. Genom.">
        <title>A chromosome-scale genome assembly of the tomato pathogen Cladosporium fulvum reveals a compartmentalized genome architecture and the presence of a dispensable chromosome.</title>
        <authorList>
            <person name="Zaccaron A.Z."/>
            <person name="Chen L.H."/>
            <person name="Samaras A."/>
            <person name="Stergiopoulos I."/>
        </authorList>
    </citation>
    <scope>NUCLEOTIDE SEQUENCE</scope>
    <source>
        <strain evidence="2">Race5_Kim</strain>
    </source>
</reference>
<evidence type="ECO:0000256" key="1">
    <source>
        <dbReference type="SAM" id="SignalP"/>
    </source>
</evidence>